<proteinExistence type="predicted"/>
<dbReference type="InterPro" id="IPR027417">
    <property type="entry name" value="P-loop_NTPase"/>
</dbReference>
<dbReference type="InterPro" id="IPR056955">
    <property type="entry name" value="ORC-CDC6-like"/>
</dbReference>
<dbReference type="RefSeq" id="WP_091338246.1">
    <property type="nucleotide sequence ID" value="NZ_FNRM01000001.1"/>
</dbReference>
<dbReference type="STRING" id="152573.SAMN04488051_101260"/>
<protein>
    <submittedName>
        <fullName evidence="1">Uncharacterized protein</fullName>
    </submittedName>
</protein>
<evidence type="ECO:0000313" key="1">
    <source>
        <dbReference type="EMBL" id="SDZ99141.1"/>
    </source>
</evidence>
<sequence>MVTDNPFTLARASDFTDKQINSLWTDLGSAKIINTIIEPTSKVSKFILGGKGTGKTHLLRYYSYPVVRLRSQGESGVSILKKHKFLAIFLRATGVDATRFEASSNIPINWQQLFGVYLELKLAEGVLDALCDIRDTSTEEVFNDSNFLNEIKQSLFGDGIDNCQSIKDFRNWIILQRRNIDEAVNDAAFSGNLELKAPFSIGSLCLRISKAMQKWNRELENIPLIYLIDEIENFSSRQQQVVNTLIRYGESLATFRVTGRRYAVKTQATLADGEENREGAEFKTTYLDSILLSDEIRFPDFAKRFVIKRLISAGISPRSNVVGPNEAFDPSLCFEEVQSSNFYVDAISRLNLSVNEVSFRKSFENAFMNANGDNPEAAELCYKVINNLTLGLPIVIQKLNILVFMKKMKKGVQPLPLSETIRTDADNFISPTIKSTRNYYTNAYGHYASDLFAQVCREANSNRGVVYAGFDSFVKMASGNPRNLLIILSKAFEISTFRGIDFISGQSLPIEFQTEAVMEAARFMYESDTNFGKDSDTALASVSRLASILRTARFSMNIPEVSPLTFSFSDDDLTVSAKKILQDALNYSLIFEMNEGRPDRNSQKLNRKIQLNPLLAPKWSLPISRRGDLSLNRETLLSVFDLEGSNDFDRILNKLDMKWNGIPKPVAREVSTPQRSLF</sequence>
<keyword evidence="2" id="KW-1185">Reference proteome</keyword>
<accession>A0A1H3XJN2</accession>
<dbReference type="Proteomes" id="UP000198773">
    <property type="component" value="Unassembled WGS sequence"/>
</dbReference>
<dbReference type="Pfam" id="PF24389">
    <property type="entry name" value="ORC-CDC6-like"/>
    <property type="match status" value="1"/>
</dbReference>
<gene>
    <name evidence="1" type="ORF">SAMN04488051_101260</name>
</gene>
<dbReference type="AlphaFoldDB" id="A0A1H3XJN2"/>
<reference evidence="1" key="1">
    <citation type="submission" date="2016-10" db="EMBL/GenBank/DDBJ databases">
        <authorList>
            <person name="de Groot N.N."/>
        </authorList>
    </citation>
    <scope>NUCLEOTIDE SEQUENCE [LARGE SCALE GENOMIC DNA]</scope>
    <source>
        <strain evidence="1">CGMCC 1.3430</strain>
    </source>
</reference>
<name>A0A1H3XJN2_ALKAM</name>
<dbReference type="SUPFAM" id="SSF52540">
    <property type="entry name" value="P-loop containing nucleoside triphosphate hydrolases"/>
    <property type="match status" value="1"/>
</dbReference>
<organism evidence="1 2">
    <name type="scientific">Alkalimonas amylolytica</name>
    <dbReference type="NCBI Taxonomy" id="152573"/>
    <lineage>
        <taxon>Bacteria</taxon>
        <taxon>Pseudomonadati</taxon>
        <taxon>Pseudomonadota</taxon>
        <taxon>Gammaproteobacteria</taxon>
        <taxon>Alkalimonas</taxon>
    </lineage>
</organism>
<dbReference type="OrthoDB" id="271711at2"/>
<dbReference type="EMBL" id="FNRM01000001">
    <property type="protein sequence ID" value="SDZ99141.1"/>
    <property type="molecule type" value="Genomic_DNA"/>
</dbReference>
<evidence type="ECO:0000313" key="2">
    <source>
        <dbReference type="Proteomes" id="UP000198773"/>
    </source>
</evidence>